<feature type="region of interest" description="Disordered" evidence="13">
    <location>
        <begin position="231"/>
        <end position="259"/>
    </location>
</feature>
<evidence type="ECO:0000256" key="3">
    <source>
        <dbReference type="ARBA" id="ARBA00022536"/>
    </source>
</evidence>
<feature type="domain" description="Cadherin" evidence="15">
    <location>
        <begin position="684"/>
        <end position="788"/>
    </location>
</feature>
<evidence type="ECO:0000259" key="15">
    <source>
        <dbReference type="PROSITE" id="PS50268"/>
    </source>
</evidence>
<dbReference type="PRINTS" id="PR00205">
    <property type="entry name" value="CADHERIN"/>
</dbReference>
<sequence length="1188" mass="130599">MPLVADTGSGRLACIVVVCLNFAAVVTFDVDVATSDVSGSVVFNASLGPGWSYRFKRPGGDGCGLAALHLHPSLGHVTLRHRLSCVNGRRRCHPLSASVLATTDGRPANATLIPLRVIVHGRNCHLKHNYVHRTSDREQLVQAVVNRCLDAHSEVLSVSHFIPVALSECQHEYTIVDSGRRFIIDPHTGVIRTVATTCFSEAYDVVQGELTVTCLRPFQLSFRVLLHPSSDVVSDSDESSRNRLKRSTRNTPPHFPQGLYVKNVPEEQSPGFVIDTITAADPDTGSPGVLRYSLLATRDGRSQEMFAIDPVSGQLTTTKKLDRETMATHYFSLIATDQGSPSRSGMASLTINVDDVNDHRPMFESANYSISVLESVRTGTTVVTVRASDDDSGPNAKILYSILNPAGINGVFRMQPHIGSIITKLQLDRERHSFYRLRVQAVDNALVTDRKTATTIVEITVLDVNDNKPQFTESSYTFEVSEDIDPTSRPVIARIRATDADSGANGNIRYSIRGGNVQEVFVIDPLTGDLSILRALDYEKTSSYKLSIRAQDSGRPKKSNTTTVLIRVLDINDNAPKFYPTLYQKPIAENFPVGHSILDVHAYDDDSGRNAKLRYSIKNPPANLPLQIDGSTGVLRTTKRLDREKTPRYAFDVQVVDRGTPPLSATARVEITLRDINDNAPVFNPRTYQPVIAEETNPGSLVVMVTANDADEEENARVSYAITAGNERHMFSIISQMGLGLITLAKSLNYKEQSRYILTVTASDTGNLIDTATVFINITDANTHYPEFPSTPYTVHVDEDKAVGMGILVVHAKDDDEGDNARITYTLDPDDMFQIDPDRGEISVKQPLDRETIAGYTVSVTATDHGRPAKSDTTDVEIIVGDVNDNAPKFLKDMYRGRIIEGAPVGTSLLTVSATDADTGLNGHIRYTFEGGNSGGGDFALDPNLGILRSAKVIDREKTPRYELIAYAVDRGTPEKSTSVVINVDVEDVNDNRPEFPRPQMTLFIPENSPIGSTVGTLEAKDGDKGVNAKVEYSIAGGEDQDLFNLSYKPNEPAIITSLIELDYEGSRQEYHLIIRARSFHLFSDLRLTIKVQDVNDNMPLLEDFVIIFNNFKNHFPTGPIGKIPASDPDKHDELKYRFIGGNRANILRLDQRTGYITLDSRLNSDVPTNATLQVSVSGTIHLPSVYS</sequence>
<keyword evidence="10" id="KW-1015">Disulfide bond</keyword>
<feature type="domain" description="Cadherin" evidence="15">
    <location>
        <begin position="579"/>
        <end position="683"/>
    </location>
</feature>
<gene>
    <name evidence="16" type="ORF">NP493_212g02045</name>
</gene>
<accession>A0AAD9P0Z2</accession>
<dbReference type="PROSITE" id="PS00232">
    <property type="entry name" value="CADHERIN_1"/>
    <property type="match status" value="6"/>
</dbReference>
<dbReference type="FunFam" id="2.60.40.60:FF:000033">
    <property type="entry name" value="FAT atypical cadherin 1"/>
    <property type="match status" value="1"/>
</dbReference>
<feature type="domain" description="Cadherin" evidence="15">
    <location>
        <begin position="891"/>
        <end position="996"/>
    </location>
</feature>
<dbReference type="Pfam" id="PF00028">
    <property type="entry name" value="Cadherin"/>
    <property type="match status" value="8"/>
</dbReference>
<feature type="domain" description="Cadherin" evidence="15">
    <location>
        <begin position="472"/>
        <end position="578"/>
    </location>
</feature>
<evidence type="ECO:0000256" key="6">
    <source>
        <dbReference type="ARBA" id="ARBA00022737"/>
    </source>
</evidence>
<evidence type="ECO:0000256" key="1">
    <source>
        <dbReference type="ARBA" id="ARBA00004167"/>
    </source>
</evidence>
<dbReference type="CDD" id="cd11304">
    <property type="entry name" value="Cadherin_repeat"/>
    <property type="match status" value="9"/>
</dbReference>
<dbReference type="GO" id="GO:0022603">
    <property type="term" value="P:regulation of anatomical structure morphogenesis"/>
    <property type="evidence" value="ECO:0007669"/>
    <property type="project" value="UniProtKB-ARBA"/>
</dbReference>
<protein>
    <recommendedName>
        <fullName evidence="15">Cadherin domain-containing protein</fullName>
    </recommendedName>
</protein>
<dbReference type="AlphaFoldDB" id="A0AAD9P0Z2"/>
<dbReference type="InterPro" id="IPR002126">
    <property type="entry name" value="Cadherin-like_dom"/>
</dbReference>
<keyword evidence="9" id="KW-0472">Membrane</keyword>
<dbReference type="FunFam" id="2.60.40.60:FF:000020">
    <property type="entry name" value="Dachsous cadherin-related 1b"/>
    <property type="match status" value="4"/>
</dbReference>
<evidence type="ECO:0000256" key="13">
    <source>
        <dbReference type="SAM" id="MobiDB-lite"/>
    </source>
</evidence>
<dbReference type="FunFam" id="2.60.40.60:FF:000013">
    <property type="entry name" value="Cadherin EGF LAG seven-pass G-type receptor"/>
    <property type="match status" value="1"/>
</dbReference>
<evidence type="ECO:0000256" key="11">
    <source>
        <dbReference type="ARBA" id="ARBA00023180"/>
    </source>
</evidence>
<evidence type="ECO:0000256" key="4">
    <source>
        <dbReference type="ARBA" id="ARBA00022692"/>
    </source>
</evidence>
<dbReference type="FunFam" id="2.60.40.60:FF:000010">
    <property type="entry name" value="Cadherin EGF LAG seven-pass G-type receptor 3"/>
    <property type="match status" value="1"/>
</dbReference>
<dbReference type="FunFam" id="2.60.40.60:FF:000029">
    <property type="entry name" value="Cadherin EGF LAG seven-pass G-type receptor 3"/>
    <property type="match status" value="1"/>
</dbReference>
<dbReference type="GO" id="GO:0005509">
    <property type="term" value="F:calcium ion binding"/>
    <property type="evidence" value="ECO:0007669"/>
    <property type="project" value="UniProtKB-UniRule"/>
</dbReference>
<keyword evidence="17" id="KW-1185">Reference proteome</keyword>
<evidence type="ECO:0000256" key="10">
    <source>
        <dbReference type="ARBA" id="ARBA00023157"/>
    </source>
</evidence>
<dbReference type="SMART" id="SM00112">
    <property type="entry name" value="CA"/>
    <property type="match status" value="8"/>
</dbReference>
<dbReference type="GO" id="GO:0016324">
    <property type="term" value="C:apical plasma membrane"/>
    <property type="evidence" value="ECO:0007669"/>
    <property type="project" value="UniProtKB-SubCell"/>
</dbReference>
<evidence type="ECO:0000313" key="16">
    <source>
        <dbReference type="EMBL" id="KAK2186143.1"/>
    </source>
</evidence>
<dbReference type="GO" id="GO:0051239">
    <property type="term" value="P:regulation of multicellular organismal process"/>
    <property type="evidence" value="ECO:0007669"/>
    <property type="project" value="UniProtKB-ARBA"/>
</dbReference>
<dbReference type="Pfam" id="PF23592">
    <property type="entry name" value="Cadherin_CELSR2_9th"/>
    <property type="match status" value="1"/>
</dbReference>
<dbReference type="PANTHER" id="PTHR24026">
    <property type="entry name" value="FAT ATYPICAL CADHERIN-RELATED"/>
    <property type="match status" value="1"/>
</dbReference>
<comment type="caution">
    <text evidence="16">The sequence shown here is derived from an EMBL/GenBank/DDBJ whole genome shotgun (WGS) entry which is preliminary data.</text>
</comment>
<dbReference type="Proteomes" id="UP001209878">
    <property type="component" value="Unassembled WGS sequence"/>
</dbReference>
<keyword evidence="7 12" id="KW-0106">Calcium</keyword>
<keyword evidence="6" id="KW-0677">Repeat</keyword>
<reference evidence="16" key="1">
    <citation type="journal article" date="2023" name="Mol. Biol. Evol.">
        <title>Third-Generation Sequencing Reveals the Adaptive Role of the Epigenome in Three Deep-Sea Polychaetes.</title>
        <authorList>
            <person name="Perez M."/>
            <person name="Aroh O."/>
            <person name="Sun Y."/>
            <person name="Lan Y."/>
            <person name="Juniper S.K."/>
            <person name="Young C.R."/>
            <person name="Angers B."/>
            <person name="Qian P.Y."/>
        </authorList>
    </citation>
    <scope>NUCLEOTIDE SEQUENCE</scope>
    <source>
        <strain evidence="16">R07B-5</strain>
    </source>
</reference>
<dbReference type="GO" id="GO:0016339">
    <property type="term" value="P:calcium-dependent cell-cell adhesion via plasma membrane cell adhesion molecules"/>
    <property type="evidence" value="ECO:0007669"/>
    <property type="project" value="UniProtKB-ARBA"/>
</dbReference>
<keyword evidence="11" id="KW-0325">Glycoprotein</keyword>
<dbReference type="Gene3D" id="2.60.40.60">
    <property type="entry name" value="Cadherins"/>
    <property type="match status" value="9"/>
</dbReference>
<keyword evidence="8" id="KW-1133">Transmembrane helix</keyword>
<feature type="domain" description="Cadherin" evidence="15">
    <location>
        <begin position="256"/>
        <end position="363"/>
    </location>
</feature>
<name>A0AAD9P0Z2_RIDPI</name>
<dbReference type="PROSITE" id="PS50268">
    <property type="entry name" value="CADHERIN_2"/>
    <property type="match status" value="8"/>
</dbReference>
<feature type="domain" description="Cadherin" evidence="15">
    <location>
        <begin position="997"/>
        <end position="1102"/>
    </location>
</feature>
<dbReference type="PANTHER" id="PTHR24026:SF51">
    <property type="entry name" value="PROTOCADHERIN-LIKE WING POLARITY PROTEIN STAN"/>
    <property type="match status" value="1"/>
</dbReference>
<organism evidence="16 17">
    <name type="scientific">Ridgeia piscesae</name>
    <name type="common">Tubeworm</name>
    <dbReference type="NCBI Taxonomy" id="27915"/>
    <lineage>
        <taxon>Eukaryota</taxon>
        <taxon>Metazoa</taxon>
        <taxon>Spiralia</taxon>
        <taxon>Lophotrochozoa</taxon>
        <taxon>Annelida</taxon>
        <taxon>Polychaeta</taxon>
        <taxon>Sedentaria</taxon>
        <taxon>Canalipalpata</taxon>
        <taxon>Sabellida</taxon>
        <taxon>Siboglinidae</taxon>
        <taxon>Ridgeia</taxon>
    </lineage>
</organism>
<feature type="domain" description="Cadherin" evidence="15">
    <location>
        <begin position="789"/>
        <end position="890"/>
    </location>
</feature>
<evidence type="ECO:0000256" key="7">
    <source>
        <dbReference type="ARBA" id="ARBA00022837"/>
    </source>
</evidence>
<evidence type="ECO:0000256" key="2">
    <source>
        <dbReference type="ARBA" id="ARBA00004221"/>
    </source>
</evidence>
<feature type="domain" description="Cadherin" evidence="15">
    <location>
        <begin position="364"/>
        <end position="471"/>
    </location>
</feature>
<evidence type="ECO:0000313" key="17">
    <source>
        <dbReference type="Proteomes" id="UP001209878"/>
    </source>
</evidence>
<dbReference type="GO" id="GO:0007156">
    <property type="term" value="P:homophilic cell adhesion via plasma membrane adhesion molecules"/>
    <property type="evidence" value="ECO:0007669"/>
    <property type="project" value="InterPro"/>
</dbReference>
<evidence type="ECO:0000256" key="14">
    <source>
        <dbReference type="SAM" id="SignalP"/>
    </source>
</evidence>
<dbReference type="SUPFAM" id="SSF49313">
    <property type="entry name" value="Cadherin-like"/>
    <property type="match status" value="9"/>
</dbReference>
<evidence type="ECO:0000256" key="5">
    <source>
        <dbReference type="ARBA" id="ARBA00022729"/>
    </source>
</evidence>
<evidence type="ECO:0000256" key="8">
    <source>
        <dbReference type="ARBA" id="ARBA00022989"/>
    </source>
</evidence>
<keyword evidence="5 14" id="KW-0732">Signal</keyword>
<dbReference type="InterPro" id="IPR015919">
    <property type="entry name" value="Cadherin-like_sf"/>
</dbReference>
<dbReference type="EMBL" id="JAODUO010000211">
    <property type="protein sequence ID" value="KAK2186143.1"/>
    <property type="molecule type" value="Genomic_DNA"/>
</dbReference>
<keyword evidence="3" id="KW-0245">EGF-like domain</keyword>
<feature type="chain" id="PRO_5042111047" description="Cadherin domain-containing protein" evidence="14">
    <location>
        <begin position="28"/>
        <end position="1188"/>
    </location>
</feature>
<evidence type="ECO:0000256" key="9">
    <source>
        <dbReference type="ARBA" id="ARBA00023136"/>
    </source>
</evidence>
<dbReference type="InterPro" id="IPR056286">
    <property type="entry name" value="Cadherin_CELSR1-3_9th"/>
</dbReference>
<evidence type="ECO:0000256" key="12">
    <source>
        <dbReference type="PROSITE-ProRule" id="PRU00043"/>
    </source>
</evidence>
<keyword evidence="4" id="KW-0812">Transmembrane</keyword>
<comment type="subcellular location">
    <subcellularLocation>
        <location evidence="2">Apical cell membrane</location>
    </subcellularLocation>
    <subcellularLocation>
        <location evidence="1">Membrane</location>
        <topology evidence="1">Single-pass membrane protein</topology>
    </subcellularLocation>
</comment>
<dbReference type="GO" id="GO:0048638">
    <property type="term" value="P:regulation of developmental growth"/>
    <property type="evidence" value="ECO:0007669"/>
    <property type="project" value="UniProtKB-ARBA"/>
</dbReference>
<proteinExistence type="predicted"/>
<feature type="signal peptide" evidence="14">
    <location>
        <begin position="1"/>
        <end position="27"/>
    </location>
</feature>
<dbReference type="InterPro" id="IPR020894">
    <property type="entry name" value="Cadherin_CS"/>
</dbReference>